<dbReference type="PROSITE" id="PS01031">
    <property type="entry name" value="SHSP"/>
    <property type="match status" value="1"/>
</dbReference>
<keyword evidence="1" id="KW-0346">Stress response</keyword>
<evidence type="ECO:0000256" key="3">
    <source>
        <dbReference type="RuleBase" id="RU003616"/>
    </source>
</evidence>
<protein>
    <recommendedName>
        <fullName evidence="4">SHSP domain-containing protein</fullName>
    </recommendedName>
</protein>
<evidence type="ECO:0000313" key="5">
    <source>
        <dbReference type="EMBL" id="KAG8099849.1"/>
    </source>
</evidence>
<sequence length="161" mass="17987">MDYPTEELYHHPRFRRPVHPWWQRHLFSLLSSSSVPLAAGKPSSHVSWEETAAAHLYSTSLPGVWKEEIRVEVEDRRYLVIRTELDAGRVEEEEEDGGGGGGRRSFARKFRLPEMVDVDGISAECTHGVLKITVPRLHTRARPAVILVGAGPACDPVARAA</sequence>
<name>A0A8J5X1M8_ZIZPA</name>
<dbReference type="EMBL" id="JAAALK010000079">
    <property type="protein sequence ID" value="KAG8099849.1"/>
    <property type="molecule type" value="Genomic_DNA"/>
</dbReference>
<dbReference type="AlphaFoldDB" id="A0A8J5X1M8"/>
<dbReference type="InterPro" id="IPR031107">
    <property type="entry name" value="Small_HSP"/>
</dbReference>
<evidence type="ECO:0000256" key="2">
    <source>
        <dbReference type="PROSITE-ProRule" id="PRU00285"/>
    </source>
</evidence>
<dbReference type="Pfam" id="PF00011">
    <property type="entry name" value="HSP20"/>
    <property type="match status" value="1"/>
</dbReference>
<evidence type="ECO:0000313" key="6">
    <source>
        <dbReference type="Proteomes" id="UP000729402"/>
    </source>
</evidence>
<accession>A0A8J5X1M8</accession>
<dbReference type="Proteomes" id="UP000729402">
    <property type="component" value="Unassembled WGS sequence"/>
</dbReference>
<dbReference type="InterPro" id="IPR002068">
    <property type="entry name" value="A-crystallin/Hsp20_dom"/>
</dbReference>
<dbReference type="PANTHER" id="PTHR11527">
    <property type="entry name" value="HEAT-SHOCK PROTEIN 20 FAMILY MEMBER"/>
    <property type="match status" value="1"/>
</dbReference>
<reference evidence="5" key="2">
    <citation type="submission" date="2021-02" db="EMBL/GenBank/DDBJ databases">
        <authorList>
            <person name="Kimball J.A."/>
            <person name="Haas M.W."/>
            <person name="Macchietto M."/>
            <person name="Kono T."/>
            <person name="Duquette J."/>
            <person name="Shao M."/>
        </authorList>
    </citation>
    <scope>NUCLEOTIDE SEQUENCE</scope>
    <source>
        <tissue evidence="5">Fresh leaf tissue</tissue>
    </source>
</reference>
<comment type="similarity">
    <text evidence="2 3">Belongs to the small heat shock protein (HSP20) family.</text>
</comment>
<keyword evidence="6" id="KW-1185">Reference proteome</keyword>
<dbReference type="OrthoDB" id="1431247at2759"/>
<organism evidence="5 6">
    <name type="scientific">Zizania palustris</name>
    <name type="common">Northern wild rice</name>
    <dbReference type="NCBI Taxonomy" id="103762"/>
    <lineage>
        <taxon>Eukaryota</taxon>
        <taxon>Viridiplantae</taxon>
        <taxon>Streptophyta</taxon>
        <taxon>Embryophyta</taxon>
        <taxon>Tracheophyta</taxon>
        <taxon>Spermatophyta</taxon>
        <taxon>Magnoliopsida</taxon>
        <taxon>Liliopsida</taxon>
        <taxon>Poales</taxon>
        <taxon>Poaceae</taxon>
        <taxon>BOP clade</taxon>
        <taxon>Oryzoideae</taxon>
        <taxon>Oryzeae</taxon>
        <taxon>Zizaniinae</taxon>
        <taxon>Zizania</taxon>
    </lineage>
</organism>
<evidence type="ECO:0000259" key="4">
    <source>
        <dbReference type="PROSITE" id="PS01031"/>
    </source>
</evidence>
<proteinExistence type="inferred from homology"/>
<gene>
    <name evidence="5" type="ORF">GUJ93_ZPchr0013g34255</name>
</gene>
<feature type="domain" description="SHSP" evidence="4">
    <location>
        <begin position="37"/>
        <end position="151"/>
    </location>
</feature>
<comment type="caution">
    <text evidence="5">The sequence shown here is derived from an EMBL/GenBank/DDBJ whole genome shotgun (WGS) entry which is preliminary data.</text>
</comment>
<evidence type="ECO:0000256" key="1">
    <source>
        <dbReference type="ARBA" id="ARBA00023016"/>
    </source>
</evidence>
<reference evidence="5" key="1">
    <citation type="journal article" date="2021" name="bioRxiv">
        <title>Whole Genome Assembly and Annotation of Northern Wild Rice, Zizania palustris L., Supports a Whole Genome Duplication in the Zizania Genus.</title>
        <authorList>
            <person name="Haas M."/>
            <person name="Kono T."/>
            <person name="Macchietto M."/>
            <person name="Millas R."/>
            <person name="McGilp L."/>
            <person name="Shao M."/>
            <person name="Duquette J."/>
            <person name="Hirsch C.N."/>
            <person name="Kimball J."/>
        </authorList>
    </citation>
    <scope>NUCLEOTIDE SEQUENCE</scope>
    <source>
        <tissue evidence="5">Fresh leaf tissue</tissue>
    </source>
</reference>